<feature type="transmembrane region" description="Helical" evidence="1">
    <location>
        <begin position="172"/>
        <end position="190"/>
    </location>
</feature>
<feature type="transmembrane region" description="Helical" evidence="1">
    <location>
        <begin position="21"/>
        <end position="45"/>
    </location>
</feature>
<evidence type="ECO:0000313" key="3">
    <source>
        <dbReference type="EMBL" id="TPW34385.1"/>
    </source>
</evidence>
<dbReference type="Proteomes" id="UP000315037">
    <property type="component" value="Unassembled WGS sequence"/>
</dbReference>
<feature type="transmembrane region" description="Helical" evidence="1">
    <location>
        <begin position="57"/>
        <end position="75"/>
    </location>
</feature>
<dbReference type="SUPFAM" id="SSF103481">
    <property type="entry name" value="Multidrug resistance efflux transporter EmrE"/>
    <property type="match status" value="2"/>
</dbReference>
<proteinExistence type="predicted"/>
<accession>A0A506UM48</accession>
<comment type="caution">
    <text evidence="3">The sequence shown here is derived from an EMBL/GenBank/DDBJ whole genome shotgun (WGS) entry which is preliminary data.</text>
</comment>
<feature type="transmembrane region" description="Helical" evidence="1">
    <location>
        <begin position="264"/>
        <end position="282"/>
    </location>
</feature>
<dbReference type="PANTHER" id="PTHR12715:SF4">
    <property type="entry name" value="EAMA DOMAIN-CONTAINING PROTEIN"/>
    <property type="match status" value="1"/>
</dbReference>
<feature type="transmembrane region" description="Helical" evidence="1">
    <location>
        <begin position="118"/>
        <end position="139"/>
    </location>
</feature>
<dbReference type="AlphaFoldDB" id="A0A506UM48"/>
<dbReference type="Pfam" id="PF00892">
    <property type="entry name" value="EamA"/>
    <property type="match status" value="2"/>
</dbReference>
<reference evidence="3 4" key="1">
    <citation type="submission" date="2019-03" db="EMBL/GenBank/DDBJ databases">
        <title>The complete genome sequence of Neokomagataea sp. Jb2 NBRC113641.</title>
        <authorList>
            <person name="Chua K.-O."/>
            <person name="Chan K.-G."/>
            <person name="See-Too W.-S."/>
        </authorList>
    </citation>
    <scope>NUCLEOTIDE SEQUENCE [LARGE SCALE GENOMIC DNA]</scope>
    <source>
        <strain evidence="3 4">Jb2</strain>
    </source>
</reference>
<evidence type="ECO:0000313" key="4">
    <source>
        <dbReference type="Proteomes" id="UP000315037"/>
    </source>
</evidence>
<feature type="transmembrane region" description="Helical" evidence="1">
    <location>
        <begin position="146"/>
        <end position="166"/>
    </location>
</feature>
<dbReference type="InterPro" id="IPR052756">
    <property type="entry name" value="Alkyne_AA_exporter"/>
</dbReference>
<organism evidence="3 4">
    <name type="scientific">Oecophyllibacter saccharovorans</name>
    <dbReference type="NCBI Taxonomy" id="2558360"/>
    <lineage>
        <taxon>Bacteria</taxon>
        <taxon>Pseudomonadati</taxon>
        <taxon>Pseudomonadota</taxon>
        <taxon>Alphaproteobacteria</taxon>
        <taxon>Acetobacterales</taxon>
        <taxon>Acetobacteraceae</taxon>
        <taxon>Oecophyllibacter</taxon>
    </lineage>
</organism>
<feature type="transmembrane region" description="Helical" evidence="1">
    <location>
        <begin position="232"/>
        <end position="252"/>
    </location>
</feature>
<dbReference type="GO" id="GO:0016020">
    <property type="term" value="C:membrane"/>
    <property type="evidence" value="ECO:0007669"/>
    <property type="project" value="InterPro"/>
</dbReference>
<keyword evidence="1" id="KW-0472">Membrane</keyword>
<gene>
    <name evidence="3" type="ORF">E3202_07830</name>
</gene>
<keyword evidence="1" id="KW-0812">Transmembrane</keyword>
<feature type="transmembrane region" description="Helical" evidence="1">
    <location>
        <begin position="202"/>
        <end position="220"/>
    </location>
</feature>
<evidence type="ECO:0000259" key="2">
    <source>
        <dbReference type="Pfam" id="PF00892"/>
    </source>
</evidence>
<feature type="transmembrane region" description="Helical" evidence="1">
    <location>
        <begin position="288"/>
        <end position="305"/>
    </location>
</feature>
<name>A0A506UM48_9PROT</name>
<feature type="domain" description="EamA" evidence="2">
    <location>
        <begin position="26"/>
        <end position="161"/>
    </location>
</feature>
<feature type="domain" description="EamA" evidence="2">
    <location>
        <begin position="172"/>
        <end position="305"/>
    </location>
</feature>
<feature type="transmembrane region" description="Helical" evidence="1">
    <location>
        <begin position="87"/>
        <end position="106"/>
    </location>
</feature>
<dbReference type="InterPro" id="IPR037185">
    <property type="entry name" value="EmrE-like"/>
</dbReference>
<sequence>MESLNAPLPRQLSPNARPLTVWDMGLGVMTLVAWSSAFPLVQMALRSGVAPLPLASLRYGLASLIVMPFVVSRLARSGQVTLRLPPASAWPRYLLCGFLGITLYNVCLNLGEETVSPATASLIGASSPVICGLLGAWLHRDHLSRFGWAGSALAFAGVLLVCAAQGPLGFGSGTFVLMLAALGNALFNILQVPLVRRYGPGISLCCFIIAGAGFLLPWLPQGIATLLKSPPRTWAILLALAAIPGVFGYGCWARLLGRIGAPRASLILYGVPPCAIVLTLLLEGSWPNVATLLGGAVVLAGLALTRLGSHKPAADPEISAPPEI</sequence>
<dbReference type="RefSeq" id="WP_165600971.1">
    <property type="nucleotide sequence ID" value="NZ_SORZ01000002.1"/>
</dbReference>
<protein>
    <submittedName>
        <fullName evidence="3">DMT family transporter</fullName>
    </submittedName>
</protein>
<dbReference type="InterPro" id="IPR000620">
    <property type="entry name" value="EamA_dom"/>
</dbReference>
<evidence type="ECO:0000256" key="1">
    <source>
        <dbReference type="SAM" id="Phobius"/>
    </source>
</evidence>
<keyword evidence="4" id="KW-1185">Reference proteome</keyword>
<dbReference type="EMBL" id="SORZ01000002">
    <property type="protein sequence ID" value="TPW34385.1"/>
    <property type="molecule type" value="Genomic_DNA"/>
</dbReference>
<keyword evidence="1" id="KW-1133">Transmembrane helix</keyword>
<dbReference type="PANTHER" id="PTHR12715">
    <property type="entry name" value="TRANSPORTER, DRUG/METABOLITE EXPORTER FAMILY"/>
    <property type="match status" value="1"/>
</dbReference>